<reference evidence="3 4" key="1">
    <citation type="submission" date="2014-04" db="EMBL/GenBank/DDBJ databases">
        <authorList>
            <consortium name="DOE Joint Genome Institute"/>
            <person name="Kuo A."/>
            <person name="Kohler A."/>
            <person name="Costa M.D."/>
            <person name="Nagy L.G."/>
            <person name="Floudas D."/>
            <person name="Copeland A."/>
            <person name="Barry K.W."/>
            <person name="Cichocki N."/>
            <person name="Veneault-Fourrey C."/>
            <person name="LaButti K."/>
            <person name="Lindquist E.A."/>
            <person name="Lipzen A."/>
            <person name="Lundell T."/>
            <person name="Morin E."/>
            <person name="Murat C."/>
            <person name="Sun H."/>
            <person name="Tunlid A."/>
            <person name="Henrissat B."/>
            <person name="Grigoriev I.V."/>
            <person name="Hibbett D.S."/>
            <person name="Martin F."/>
            <person name="Nordberg H.P."/>
            <person name="Cantor M.N."/>
            <person name="Hua S.X."/>
        </authorList>
    </citation>
    <scope>NUCLEOTIDE SEQUENCE [LARGE SCALE GENOMIC DNA]</scope>
    <source>
        <strain evidence="3 4">441</strain>
    </source>
</reference>
<feature type="compositionally biased region" description="Basic residues" evidence="1">
    <location>
        <begin position="62"/>
        <end position="72"/>
    </location>
</feature>
<dbReference type="AlphaFoldDB" id="A0A0C9ZXQ2"/>
<feature type="compositionally biased region" description="Basic and acidic residues" evidence="1">
    <location>
        <begin position="525"/>
        <end position="566"/>
    </location>
</feature>
<feature type="compositionally biased region" description="Acidic residues" evidence="1">
    <location>
        <begin position="578"/>
        <end position="588"/>
    </location>
</feature>
<feature type="domain" description="DNA replication checkpoint mediator MRC1" evidence="2">
    <location>
        <begin position="477"/>
        <end position="622"/>
    </location>
</feature>
<accession>A0A0C9ZXQ2</accession>
<feature type="compositionally biased region" description="Acidic residues" evidence="1">
    <location>
        <begin position="487"/>
        <end position="496"/>
    </location>
</feature>
<feature type="compositionally biased region" description="Basic residues" evidence="1">
    <location>
        <begin position="593"/>
        <end position="602"/>
    </location>
</feature>
<feature type="compositionally biased region" description="Basic and acidic residues" evidence="1">
    <location>
        <begin position="473"/>
        <end position="482"/>
    </location>
</feature>
<feature type="compositionally biased region" description="Basic and acidic residues" evidence="1">
    <location>
        <begin position="724"/>
        <end position="736"/>
    </location>
</feature>
<feature type="compositionally biased region" description="Low complexity" evidence="1">
    <location>
        <begin position="781"/>
        <end position="795"/>
    </location>
</feature>
<reference evidence="4" key="2">
    <citation type="submission" date="2015-01" db="EMBL/GenBank/DDBJ databases">
        <title>Evolutionary Origins and Diversification of the Mycorrhizal Mutualists.</title>
        <authorList>
            <consortium name="DOE Joint Genome Institute"/>
            <consortium name="Mycorrhizal Genomics Consortium"/>
            <person name="Kohler A."/>
            <person name="Kuo A."/>
            <person name="Nagy L.G."/>
            <person name="Floudas D."/>
            <person name="Copeland A."/>
            <person name="Barry K.W."/>
            <person name="Cichocki N."/>
            <person name="Veneault-Fourrey C."/>
            <person name="LaButti K."/>
            <person name="Lindquist E.A."/>
            <person name="Lipzen A."/>
            <person name="Lundell T."/>
            <person name="Morin E."/>
            <person name="Murat C."/>
            <person name="Riley R."/>
            <person name="Ohm R."/>
            <person name="Sun H."/>
            <person name="Tunlid A."/>
            <person name="Henrissat B."/>
            <person name="Grigoriev I.V."/>
            <person name="Hibbett D.S."/>
            <person name="Martin F."/>
        </authorList>
    </citation>
    <scope>NUCLEOTIDE SEQUENCE [LARGE SCALE GENOMIC DNA]</scope>
    <source>
        <strain evidence="4">441</strain>
    </source>
</reference>
<feature type="region of interest" description="Disordered" evidence="1">
    <location>
        <begin position="666"/>
        <end position="812"/>
    </location>
</feature>
<proteinExistence type="predicted"/>
<organism evidence="3 4">
    <name type="scientific">Pisolithus microcarpus 441</name>
    <dbReference type="NCBI Taxonomy" id="765257"/>
    <lineage>
        <taxon>Eukaryota</taxon>
        <taxon>Fungi</taxon>
        <taxon>Dikarya</taxon>
        <taxon>Basidiomycota</taxon>
        <taxon>Agaricomycotina</taxon>
        <taxon>Agaricomycetes</taxon>
        <taxon>Agaricomycetidae</taxon>
        <taxon>Boletales</taxon>
        <taxon>Sclerodermatineae</taxon>
        <taxon>Pisolithaceae</taxon>
        <taxon>Pisolithus</taxon>
    </lineage>
</organism>
<dbReference type="Pfam" id="PF09444">
    <property type="entry name" value="MRC1"/>
    <property type="match status" value="1"/>
</dbReference>
<dbReference type="Proteomes" id="UP000054018">
    <property type="component" value="Unassembled WGS sequence"/>
</dbReference>
<dbReference type="InterPro" id="IPR018564">
    <property type="entry name" value="Repl_chkpnt_MRC1_dom"/>
</dbReference>
<feature type="region of interest" description="Disordered" evidence="1">
    <location>
        <begin position="1"/>
        <end position="146"/>
    </location>
</feature>
<dbReference type="HOGENOM" id="CLU_347519_0_0_1"/>
<dbReference type="STRING" id="765257.A0A0C9ZXQ2"/>
<evidence type="ECO:0000313" key="4">
    <source>
        <dbReference type="Proteomes" id="UP000054018"/>
    </source>
</evidence>
<feature type="compositionally biased region" description="Basic and acidic residues" evidence="1">
    <location>
        <begin position="121"/>
        <end position="139"/>
    </location>
</feature>
<feature type="compositionally biased region" description="Acidic residues" evidence="1">
    <location>
        <begin position="506"/>
        <end position="516"/>
    </location>
</feature>
<feature type="region of interest" description="Disordered" evidence="1">
    <location>
        <begin position="192"/>
        <end position="272"/>
    </location>
</feature>
<dbReference type="OrthoDB" id="3361281at2759"/>
<keyword evidence="4" id="KW-1185">Reference proteome</keyword>
<evidence type="ECO:0000259" key="2">
    <source>
        <dbReference type="Pfam" id="PF09444"/>
    </source>
</evidence>
<protein>
    <recommendedName>
        <fullName evidence="2">DNA replication checkpoint mediator MRC1 domain-containing protein</fullName>
    </recommendedName>
</protein>
<name>A0A0C9ZXQ2_9AGAM</name>
<gene>
    <name evidence="3" type="ORF">PISMIDRAFT_313561</name>
</gene>
<sequence>MDSGMGESESDDDYTPSIRGSPCAEPVVKEGTDTDNDREEHSMTISHQDAQLTDDEEDVAPSRRKSGVRKSMRTILGSDDEDSERPAQSSPFVSAVGNEGAPQHRASASSIGSQTEDENDKENNTKLMFDRSEDKENKAVVRHSPVLTRPALGLQVEPPFSLEGCTQLGSSVASPADCDHLIASQKEIVRTPLKDLPQEDDDPFLQPASVPRHSFTERLLRSGPSTPPRAISSLKQGLGSPASLRSERSRRHSLISSEGGNDENDAPGSKPQPLLLSFAETSVKRSPEARLMPFNAANRGLSQFFSDDEAGPRKVPSLNTNELSLSLDVGLQPALEVTGTLRRKADMIFEKEQEYVVAAAQKEQRLKEVLYVNDHGFLTQTRPEGSSPQVYHMTPSQASKYLGTQVDATQRTKERVPLGTLSFTATPDSPEPQPLRRLRRRSASPLEPAPMTTRPSKANAFDVLGKAPNRPKVPKEKLKDSEFVAAEAEESDEDDMFGFGGPKKDDDDDDEEDGDEQEKVLTGLVDDRAMDVDMERPDLVQEKFREHEAEDDQRLEKLHQEVVEGKYRKKRLGRGVNLDEDSEDEDDDENRRIRQRLPKKRKIEGDDLEALGQNEETRAFYNAYQQDLEDDGDDEFKHLRGVAVDENDDDEPEQGSMTVFEVHERAREIARNPSPVKPLDPTNTDWIDQSAEDDPVGVRVNVKSHQTARTTRRPNHGNVDFDIEAPKRSTENDSEQKQWISWAKDQGGRHHGTGRSATGAAVTGHAKVKRGGGSLRPKTTSASGSESRAGSSRLSKAPSMLSAVSDRSSRFG</sequence>
<evidence type="ECO:0000256" key="1">
    <source>
        <dbReference type="SAM" id="MobiDB-lite"/>
    </source>
</evidence>
<feature type="region of interest" description="Disordered" evidence="1">
    <location>
        <begin position="420"/>
        <end position="611"/>
    </location>
</feature>
<evidence type="ECO:0000313" key="3">
    <source>
        <dbReference type="EMBL" id="KIK30849.1"/>
    </source>
</evidence>
<dbReference type="EMBL" id="KN833686">
    <property type="protein sequence ID" value="KIK30849.1"/>
    <property type="molecule type" value="Genomic_DNA"/>
</dbReference>